<dbReference type="AlphaFoldDB" id="A0A4R6M770"/>
<dbReference type="OrthoDB" id="6193567at2"/>
<dbReference type="Proteomes" id="UP000294656">
    <property type="component" value="Unassembled WGS sequence"/>
</dbReference>
<dbReference type="InterPro" id="IPR007730">
    <property type="entry name" value="SPOR-like_dom"/>
</dbReference>
<proteinExistence type="predicted"/>
<reference evidence="2 3" key="1">
    <citation type="submission" date="2019-03" db="EMBL/GenBank/DDBJ databases">
        <title>Genomic Encyclopedia of Type Strains, Phase III (KMG-III): the genomes of soil and plant-associated and newly described type strains.</title>
        <authorList>
            <person name="Whitman W."/>
        </authorList>
    </citation>
    <scope>NUCLEOTIDE SEQUENCE [LARGE SCALE GENOMIC DNA]</scope>
    <source>
        <strain evidence="2 3">CECT 7378</strain>
    </source>
</reference>
<comment type="caution">
    <text evidence="2">The sequence shown here is derived from an EMBL/GenBank/DDBJ whole genome shotgun (WGS) entry which is preliminary data.</text>
</comment>
<protein>
    <submittedName>
        <fullName evidence="2">Sporulation related protein</fullName>
    </submittedName>
</protein>
<dbReference type="SUPFAM" id="SSF110997">
    <property type="entry name" value="Sporulation related repeat"/>
    <property type="match status" value="1"/>
</dbReference>
<evidence type="ECO:0000313" key="3">
    <source>
        <dbReference type="Proteomes" id="UP000294656"/>
    </source>
</evidence>
<feature type="domain" description="SPOR" evidence="1">
    <location>
        <begin position="143"/>
        <end position="219"/>
    </location>
</feature>
<keyword evidence="3" id="KW-1185">Reference proteome</keyword>
<evidence type="ECO:0000313" key="2">
    <source>
        <dbReference type="EMBL" id="TDO97247.1"/>
    </source>
</evidence>
<sequence length="260" mass="29550">MRWLFLLVVLINAGFFSWHSFSQDQRQGGEEKVYAPPVGTKIALMSEPLEEKPEKPAQIEIAQRREALSRLESRLQEAVEDAESGGLNVAISNEAATRSSPQSLTESGDASCRMIETEREKDHKVILASLDVQGWSYSETQTIGERDKYWLYIPAPETRAEANKVVKDLKAKSVDSFIINRGEMKNRISLGLYSSIKRAKQAAASIKLRTNYDVELFEHKRKVSLYVVDIKTLITDQLFKKWLEILETEPSLIKIEKKSC</sequence>
<dbReference type="Pfam" id="PF05036">
    <property type="entry name" value="SPOR"/>
    <property type="match status" value="1"/>
</dbReference>
<dbReference type="EMBL" id="SNXC01000012">
    <property type="protein sequence ID" value="TDO97247.1"/>
    <property type="molecule type" value="Genomic_DNA"/>
</dbReference>
<organism evidence="2 3">
    <name type="scientific">Marinomonas balearica</name>
    <dbReference type="NCBI Taxonomy" id="491947"/>
    <lineage>
        <taxon>Bacteria</taxon>
        <taxon>Pseudomonadati</taxon>
        <taxon>Pseudomonadota</taxon>
        <taxon>Gammaproteobacteria</taxon>
        <taxon>Oceanospirillales</taxon>
        <taxon>Oceanospirillaceae</taxon>
        <taxon>Marinomonas</taxon>
    </lineage>
</organism>
<dbReference type="InterPro" id="IPR036680">
    <property type="entry name" value="SPOR-like_sf"/>
</dbReference>
<dbReference type="RefSeq" id="WP_133503837.1">
    <property type="nucleotide sequence ID" value="NZ_SNXC01000012.1"/>
</dbReference>
<dbReference type="Gene3D" id="3.30.70.1070">
    <property type="entry name" value="Sporulation related repeat"/>
    <property type="match status" value="1"/>
</dbReference>
<evidence type="ECO:0000259" key="1">
    <source>
        <dbReference type="PROSITE" id="PS51724"/>
    </source>
</evidence>
<name>A0A4R6M770_9GAMM</name>
<dbReference type="GO" id="GO:0042834">
    <property type="term" value="F:peptidoglycan binding"/>
    <property type="evidence" value="ECO:0007669"/>
    <property type="project" value="InterPro"/>
</dbReference>
<dbReference type="PROSITE" id="PS51724">
    <property type="entry name" value="SPOR"/>
    <property type="match status" value="1"/>
</dbReference>
<accession>A0A4R6M770</accession>
<gene>
    <name evidence="2" type="ORF">DFP79_2064</name>
</gene>